<dbReference type="GO" id="GO:0005737">
    <property type="term" value="C:cytoplasm"/>
    <property type="evidence" value="ECO:0007669"/>
    <property type="project" value="TreeGrafter"/>
</dbReference>
<gene>
    <name evidence="5" type="ORF">HC757_12990</name>
</gene>
<reference evidence="5" key="1">
    <citation type="submission" date="2020-04" db="EMBL/GenBank/DDBJ databases">
        <title>Description of Shewanella salipaludis sp. nov., isolated from a salt marsh.</title>
        <authorList>
            <person name="Park S."/>
            <person name="Yoon J.-H."/>
        </authorList>
    </citation>
    <scope>NUCLEOTIDE SEQUENCE</scope>
    <source>
        <strain evidence="5">SHSM-M6</strain>
    </source>
</reference>
<comment type="similarity">
    <text evidence="1">Belongs to the HpcH/HpaI aldolase family.</text>
</comment>
<dbReference type="InterPro" id="IPR050251">
    <property type="entry name" value="HpcH-HpaI_aldolase"/>
</dbReference>
<protein>
    <submittedName>
        <fullName evidence="5">Siderophore biosynthesis protein SbnG</fullName>
    </submittedName>
</protein>
<dbReference type="AlphaFoldDB" id="A0A972G217"/>
<evidence type="ECO:0000313" key="6">
    <source>
        <dbReference type="Proteomes" id="UP000737113"/>
    </source>
</evidence>
<keyword evidence="2" id="KW-0479">Metal-binding</keyword>
<dbReference type="GO" id="GO:0046872">
    <property type="term" value="F:metal ion binding"/>
    <property type="evidence" value="ECO:0007669"/>
    <property type="project" value="UniProtKB-KW"/>
</dbReference>
<evidence type="ECO:0000313" key="5">
    <source>
        <dbReference type="EMBL" id="NMH66076.1"/>
    </source>
</evidence>
<keyword evidence="3" id="KW-0456">Lyase</keyword>
<keyword evidence="6" id="KW-1185">Reference proteome</keyword>
<feature type="domain" description="HpcH/HpaI aldolase/citrate lyase" evidence="4">
    <location>
        <begin position="27"/>
        <end position="209"/>
    </location>
</feature>
<name>A0A972G217_9GAMM</name>
<dbReference type="SUPFAM" id="SSF51621">
    <property type="entry name" value="Phosphoenolpyruvate/pyruvate domain"/>
    <property type="match status" value="1"/>
</dbReference>
<proteinExistence type="inferred from homology"/>
<dbReference type="InterPro" id="IPR015813">
    <property type="entry name" value="Pyrv/PenolPyrv_kinase-like_dom"/>
</dbReference>
<dbReference type="EMBL" id="JAAXYH010000009">
    <property type="protein sequence ID" value="NMH66076.1"/>
    <property type="molecule type" value="Genomic_DNA"/>
</dbReference>
<comment type="caution">
    <text evidence="5">The sequence shown here is derived from an EMBL/GenBank/DDBJ whole genome shotgun (WGS) entry which is preliminary data.</text>
</comment>
<dbReference type="RefSeq" id="WP_169564806.1">
    <property type="nucleotide sequence ID" value="NZ_JAAXYH010000009.1"/>
</dbReference>
<dbReference type="Pfam" id="PF03328">
    <property type="entry name" value="HpcH_HpaI"/>
    <property type="match status" value="1"/>
</dbReference>
<evidence type="ECO:0000259" key="4">
    <source>
        <dbReference type="Pfam" id="PF03328"/>
    </source>
</evidence>
<dbReference type="PANTHER" id="PTHR30502:SF0">
    <property type="entry name" value="PHOSPHOENOLPYRUVATE CARBOXYLASE FAMILY PROTEIN"/>
    <property type="match status" value="1"/>
</dbReference>
<evidence type="ECO:0000256" key="3">
    <source>
        <dbReference type="ARBA" id="ARBA00023239"/>
    </source>
</evidence>
<dbReference type="InterPro" id="IPR005000">
    <property type="entry name" value="Aldolase/citrate-lyase_domain"/>
</dbReference>
<evidence type="ECO:0000256" key="1">
    <source>
        <dbReference type="ARBA" id="ARBA00005568"/>
    </source>
</evidence>
<dbReference type="Proteomes" id="UP000737113">
    <property type="component" value="Unassembled WGS sequence"/>
</dbReference>
<dbReference type="GO" id="GO:0016832">
    <property type="term" value="F:aldehyde-lyase activity"/>
    <property type="evidence" value="ECO:0007669"/>
    <property type="project" value="TreeGrafter"/>
</dbReference>
<organism evidence="5 6">
    <name type="scientific">Shewanella salipaludis</name>
    <dbReference type="NCBI Taxonomy" id="2723052"/>
    <lineage>
        <taxon>Bacteria</taxon>
        <taxon>Pseudomonadati</taxon>
        <taxon>Pseudomonadota</taxon>
        <taxon>Gammaproteobacteria</taxon>
        <taxon>Alteromonadales</taxon>
        <taxon>Shewanellaceae</taxon>
        <taxon>Shewanella</taxon>
    </lineage>
</organism>
<evidence type="ECO:0000256" key="2">
    <source>
        <dbReference type="ARBA" id="ARBA00022723"/>
    </source>
</evidence>
<sequence length="256" mass="27527">MLGTNSLKAKLAGDEVVFGMLNSVPIPVVVEMLAYAGYDFVLLDTEHVLHGDENLAHCIRAAECAGITPLVRVADANPAVIGRLLDAGAQGIVVSRVTDVDTARQAIAASKYPPLGHRGISGGRNTGFGTLPLADYMALANRETFVGLMIEDPQGLAALGDMLQLGHIDMIFEGALDLSLAMGHGIDFGHAQVQQSLQDMAEHCARARVPFCAIPRLPGQKPKWQRQGVNAFLVGEDRGLIFKQFKQQLQNLIHEK</sequence>
<dbReference type="PANTHER" id="PTHR30502">
    <property type="entry name" value="2-KETO-3-DEOXY-L-RHAMNONATE ALDOLASE"/>
    <property type="match status" value="1"/>
</dbReference>
<accession>A0A972G217</accession>
<dbReference type="Gene3D" id="3.20.20.60">
    <property type="entry name" value="Phosphoenolpyruvate-binding domains"/>
    <property type="match status" value="1"/>
</dbReference>
<dbReference type="InterPro" id="IPR040442">
    <property type="entry name" value="Pyrv_kinase-like_dom_sf"/>
</dbReference>